<dbReference type="EMBL" id="RJMB01000006">
    <property type="protein sequence ID" value="RNL85423.1"/>
    <property type="molecule type" value="Genomic_DNA"/>
</dbReference>
<proteinExistence type="predicted"/>
<dbReference type="PANTHER" id="PTHR34846">
    <property type="entry name" value="4-CARBOXYMUCONOLACTONE DECARBOXYLASE FAMILY PROTEIN (AFU_ORTHOLOGUE AFUA_6G11590)"/>
    <property type="match status" value="1"/>
</dbReference>
<dbReference type="InterPro" id="IPR003779">
    <property type="entry name" value="CMD-like"/>
</dbReference>
<gene>
    <name evidence="2" type="ORF">EFW17_07960</name>
</gene>
<comment type="caution">
    <text evidence="2">The sequence shown here is derived from an EMBL/GenBank/DDBJ whole genome shotgun (WGS) entry which is preliminary data.</text>
</comment>
<dbReference type="Gene3D" id="1.20.1290.10">
    <property type="entry name" value="AhpD-like"/>
    <property type="match status" value="1"/>
</dbReference>
<organism evidence="2 3">
    <name type="scientific">Halostreptopolyspora alba</name>
    <dbReference type="NCBI Taxonomy" id="2487137"/>
    <lineage>
        <taxon>Bacteria</taxon>
        <taxon>Bacillati</taxon>
        <taxon>Actinomycetota</taxon>
        <taxon>Actinomycetes</taxon>
        <taxon>Streptosporangiales</taxon>
        <taxon>Nocardiopsidaceae</taxon>
        <taxon>Halostreptopolyspora</taxon>
    </lineage>
</organism>
<evidence type="ECO:0000259" key="1">
    <source>
        <dbReference type="Pfam" id="PF02627"/>
    </source>
</evidence>
<name>A0A3N0EC63_9ACTN</name>
<dbReference type="InterPro" id="IPR029032">
    <property type="entry name" value="AhpD-like"/>
</dbReference>
<feature type="domain" description="Carboxymuconolactone decarboxylase-like" evidence="1">
    <location>
        <begin position="53"/>
        <end position="121"/>
    </location>
</feature>
<dbReference type="Pfam" id="PF02627">
    <property type="entry name" value="CMD"/>
    <property type="match status" value="1"/>
</dbReference>
<accession>A0A3N0EC63</accession>
<dbReference type="RefSeq" id="WP_123200680.1">
    <property type="nucleotide sequence ID" value="NZ_RJMB01000006.1"/>
</dbReference>
<protein>
    <submittedName>
        <fullName evidence="2">Carboxymuconolactone decarboxylase family protein</fullName>
    </submittedName>
</protein>
<evidence type="ECO:0000313" key="2">
    <source>
        <dbReference type="EMBL" id="RNL85423.1"/>
    </source>
</evidence>
<evidence type="ECO:0000313" key="3">
    <source>
        <dbReference type="Proteomes" id="UP000269198"/>
    </source>
</evidence>
<keyword evidence="3" id="KW-1185">Reference proteome</keyword>
<dbReference type="PANTHER" id="PTHR34846:SF10">
    <property type="entry name" value="CYTOPLASMIC PROTEIN"/>
    <property type="match status" value="1"/>
</dbReference>
<dbReference type="OrthoDB" id="331146at2"/>
<reference evidence="2 3" key="1">
    <citation type="submission" date="2018-11" db="EMBL/GenBank/DDBJ databases">
        <title>The genome draft of YIM 96095.</title>
        <authorList>
            <person name="Tang S.-K."/>
            <person name="Chunyu W.-X."/>
            <person name="Feng Y.-Z."/>
        </authorList>
    </citation>
    <scope>NUCLEOTIDE SEQUENCE [LARGE SCALE GENOMIC DNA]</scope>
    <source>
        <strain evidence="2 3">YIM 96095</strain>
    </source>
</reference>
<dbReference type="AlphaFoldDB" id="A0A3N0EC63"/>
<dbReference type="SUPFAM" id="SSF69118">
    <property type="entry name" value="AhpD-like"/>
    <property type="match status" value="1"/>
</dbReference>
<dbReference type="GO" id="GO:0051920">
    <property type="term" value="F:peroxiredoxin activity"/>
    <property type="evidence" value="ECO:0007669"/>
    <property type="project" value="InterPro"/>
</dbReference>
<sequence length="195" mass="21570">MARISLDPPRTLPYRVAERHARRRYAGIVPDPGKAMAHNWRVLLTHLLQEAGVARWNRLDPTLKALAITASAVRINCSWCVDFGYWEHTHAGIDPAKLRAVPTWRTSDLFGPLERSVMEFSEAATADPVEVTDEMVHELCAELGEPAMVELAAVVALENQRSRFNRALGLTSQGFGDHCAVPETGTAVDTEVDTE</sequence>
<dbReference type="Proteomes" id="UP000269198">
    <property type="component" value="Unassembled WGS sequence"/>
</dbReference>